<accession>A0AAT9J7B2</accession>
<reference evidence="1" key="1">
    <citation type="journal article" date="2024" name="Environ. Microbiol. Rep.">
        <title>Hiding in plain sight: The discovery of complete genomes of 11 hypothetical spindle-shaped viruses that putatively infect mesophilic ammonia-oxidizing archaea.</title>
        <authorList>
            <person name="Ni Y."/>
            <person name="Xu T."/>
            <person name="Yan S."/>
            <person name="Chen L."/>
            <person name="Wang Y."/>
        </authorList>
    </citation>
    <scope>NUCLEOTIDE SEQUENCE</scope>
    <source>
        <strain evidence="1">NBC1</strain>
    </source>
</reference>
<reference evidence="1" key="2">
    <citation type="submission" date="2024-03" db="EMBL/GenBank/DDBJ databases">
        <authorList>
            <person name="Ni Y."/>
            <person name="Xu T."/>
            <person name="Yan S."/>
            <person name="Chen L."/>
            <person name="Wang Y."/>
        </authorList>
    </citation>
    <scope>NUCLEOTIDE SEQUENCE</scope>
    <source>
        <strain evidence="1">NBC1</strain>
    </source>
</reference>
<protein>
    <submittedName>
        <fullName evidence="1">ORF38</fullName>
    </submittedName>
</protein>
<organism evidence="1">
    <name type="scientific">Nitrosopumilaceae spindle-shaped virus</name>
    <dbReference type="NCBI Taxonomy" id="3065433"/>
    <lineage>
        <taxon>Viruses</taxon>
    </lineage>
</organism>
<evidence type="ECO:0000313" key="1">
    <source>
        <dbReference type="EMBL" id="DBA51896.1"/>
    </source>
</evidence>
<sequence length="64" mass="7521">MTKSQARLIRLSSRLISRARNTPTLNVCYTCKNGFKCDEWVVTKKASHYTKWYHEKCARSINLI</sequence>
<proteinExistence type="predicted"/>
<name>A0AAT9J7B2_9VIRU</name>
<dbReference type="EMBL" id="BK067786">
    <property type="protein sequence ID" value="DBA51896.1"/>
    <property type="molecule type" value="Genomic_DNA"/>
</dbReference>